<gene>
    <name evidence="10" type="ORF">BLNAU_16662</name>
</gene>
<evidence type="ECO:0000313" key="10">
    <source>
        <dbReference type="EMBL" id="KAK2948407.1"/>
    </source>
</evidence>
<dbReference type="Pfam" id="PF00786">
    <property type="entry name" value="PBD"/>
    <property type="match status" value="1"/>
</dbReference>
<dbReference type="PROSITE" id="PS50108">
    <property type="entry name" value="CRIB"/>
    <property type="match status" value="1"/>
</dbReference>
<name>A0ABQ9XAX0_9EUKA</name>
<dbReference type="EMBL" id="JARBJD010000177">
    <property type="protein sequence ID" value="KAK2948407.1"/>
    <property type="molecule type" value="Genomic_DNA"/>
</dbReference>
<keyword evidence="10" id="KW-0723">Serine/threonine-protein kinase</keyword>
<dbReference type="PROSITE" id="PS00107">
    <property type="entry name" value="PROTEIN_KINASE_ATP"/>
    <property type="match status" value="1"/>
</dbReference>
<dbReference type="EC" id="2.7.11.1" evidence="10"/>
<protein>
    <submittedName>
        <fullName evidence="10">Serine/threonine protein kinase</fullName>
        <ecNumber evidence="10">2.7.11.1</ecNumber>
    </submittedName>
</protein>
<comment type="catalytic activity">
    <reaction evidence="5">
        <text>L-seryl-[protein] + ATP = O-phospho-L-seryl-[protein] + ADP + H(+)</text>
        <dbReference type="Rhea" id="RHEA:17989"/>
        <dbReference type="Rhea" id="RHEA-COMP:9863"/>
        <dbReference type="Rhea" id="RHEA-COMP:11604"/>
        <dbReference type="ChEBI" id="CHEBI:15378"/>
        <dbReference type="ChEBI" id="CHEBI:29999"/>
        <dbReference type="ChEBI" id="CHEBI:30616"/>
        <dbReference type="ChEBI" id="CHEBI:83421"/>
        <dbReference type="ChEBI" id="CHEBI:456216"/>
        <dbReference type="EC" id="2.7.11.1"/>
    </reaction>
</comment>
<dbReference type="InterPro" id="IPR017441">
    <property type="entry name" value="Protein_kinase_ATP_BS"/>
</dbReference>
<dbReference type="PROSITE" id="PS50011">
    <property type="entry name" value="PROTEIN_KINASE_DOM"/>
    <property type="match status" value="1"/>
</dbReference>
<reference evidence="10 11" key="1">
    <citation type="journal article" date="2022" name="bioRxiv">
        <title>Genomics of Preaxostyla Flagellates Illuminates Evolutionary Transitions and the Path Towards Mitochondrial Loss.</title>
        <authorList>
            <person name="Novak L.V.F."/>
            <person name="Treitli S.C."/>
            <person name="Pyrih J."/>
            <person name="Halakuc P."/>
            <person name="Pipaliya S.V."/>
            <person name="Vacek V."/>
            <person name="Brzon O."/>
            <person name="Soukal P."/>
            <person name="Eme L."/>
            <person name="Dacks J.B."/>
            <person name="Karnkowska A."/>
            <person name="Elias M."/>
            <person name="Hampl V."/>
        </authorList>
    </citation>
    <scope>NUCLEOTIDE SEQUENCE [LARGE SCALE GENOMIC DNA]</scope>
    <source>
        <strain evidence="10">NAU3</strain>
        <tissue evidence="10">Gut</tissue>
    </source>
</reference>
<sequence length="455" mass="50890">MSLFRKSKKPLEIGSPQSFERVAGAKMNRDTGQLEGIPDDFFEKQRQMQAELKTKKGKKEDLVIGAPIAGSFSHTMHVTPDPNAPSGLAGLPQEWEQMLLQSGISKQEVQSNPDAILRIMEKNIPKAEVPSQSATDQASSGAALPTNQALEAQLVWDKLVESNVDVDTEYPIRKKIGEGSSGYVYVTCHNHKRIALKVMLLNEQTDLLAILSEIRMMKMCSSQENIISFHRAFSIVRGGEKQLWIAMDYAAGGSLTQVITVNGAMPERAIAFVCREMLKALDFLHKMHRIHRDIKSDNVLLDLDGSVRLADFGFCAQLTEELQKRKSVVGTPYWMSPELIQGLEYDQKTDIWSLGITALEMADSEPPLMNIPPLRALFLIATRPPPTLNSPERWSKEFNSFLSCCLTHNTKERYTAEQLLSHPFITQKAGTKADLLPFIEITRQRLGIDDEIPLS</sequence>
<dbReference type="InterPro" id="IPR051931">
    <property type="entry name" value="PAK3-like"/>
</dbReference>
<dbReference type="InterPro" id="IPR036936">
    <property type="entry name" value="CRIB_dom_sf"/>
</dbReference>
<keyword evidence="2 6" id="KW-0547">Nucleotide-binding</keyword>
<evidence type="ECO:0000313" key="11">
    <source>
        <dbReference type="Proteomes" id="UP001281761"/>
    </source>
</evidence>
<organism evidence="10 11">
    <name type="scientific">Blattamonas nauphoetae</name>
    <dbReference type="NCBI Taxonomy" id="2049346"/>
    <lineage>
        <taxon>Eukaryota</taxon>
        <taxon>Metamonada</taxon>
        <taxon>Preaxostyla</taxon>
        <taxon>Oxymonadida</taxon>
        <taxon>Blattamonas</taxon>
    </lineage>
</organism>
<dbReference type="Gene3D" id="3.90.810.10">
    <property type="entry name" value="CRIB domain"/>
    <property type="match status" value="1"/>
</dbReference>
<dbReference type="PANTHER" id="PTHR45832">
    <property type="entry name" value="SERINE/THREONINE-PROTEIN KINASE SAMKA-RELATED-RELATED"/>
    <property type="match status" value="1"/>
</dbReference>
<keyword evidence="10" id="KW-0808">Transferase</keyword>
<evidence type="ECO:0000259" key="8">
    <source>
        <dbReference type="PROSITE" id="PS50011"/>
    </source>
</evidence>
<comment type="caution">
    <text evidence="10">The sequence shown here is derived from an EMBL/GenBank/DDBJ whole genome shotgun (WGS) entry which is preliminary data.</text>
</comment>
<evidence type="ECO:0000256" key="5">
    <source>
        <dbReference type="ARBA" id="ARBA00048679"/>
    </source>
</evidence>
<feature type="domain" description="CRIB" evidence="9">
    <location>
        <begin position="64"/>
        <end position="79"/>
    </location>
</feature>
<dbReference type="PANTHER" id="PTHR45832:SF22">
    <property type="entry name" value="SERINE_THREONINE-PROTEIN KINASE SAMKA-RELATED"/>
    <property type="match status" value="1"/>
</dbReference>
<feature type="binding site" evidence="6">
    <location>
        <position position="197"/>
    </location>
    <ligand>
        <name>ATP</name>
        <dbReference type="ChEBI" id="CHEBI:30616"/>
    </ligand>
</feature>
<dbReference type="InterPro" id="IPR000095">
    <property type="entry name" value="CRIB_dom"/>
</dbReference>
<dbReference type="SUPFAM" id="SSF56112">
    <property type="entry name" value="Protein kinase-like (PK-like)"/>
    <property type="match status" value="1"/>
</dbReference>
<dbReference type="Gene3D" id="1.10.510.10">
    <property type="entry name" value="Transferase(Phosphotransferase) domain 1"/>
    <property type="match status" value="1"/>
</dbReference>
<dbReference type="InterPro" id="IPR011009">
    <property type="entry name" value="Kinase-like_dom_sf"/>
</dbReference>
<dbReference type="SMART" id="SM00220">
    <property type="entry name" value="S_TKc"/>
    <property type="match status" value="1"/>
</dbReference>
<evidence type="ECO:0000256" key="2">
    <source>
        <dbReference type="ARBA" id="ARBA00022741"/>
    </source>
</evidence>
<comment type="similarity">
    <text evidence="1">Belongs to the protein kinase superfamily. STE Ser/Thr protein kinase family. STE20 subfamily.</text>
</comment>
<evidence type="ECO:0000256" key="3">
    <source>
        <dbReference type="ARBA" id="ARBA00022840"/>
    </source>
</evidence>
<proteinExistence type="inferred from homology"/>
<evidence type="ECO:0000256" key="4">
    <source>
        <dbReference type="ARBA" id="ARBA00047899"/>
    </source>
</evidence>
<feature type="domain" description="Protein kinase" evidence="8">
    <location>
        <begin position="170"/>
        <end position="425"/>
    </location>
</feature>
<dbReference type="Pfam" id="PF00069">
    <property type="entry name" value="Pkinase"/>
    <property type="match status" value="1"/>
</dbReference>
<evidence type="ECO:0000256" key="6">
    <source>
        <dbReference type="PROSITE-ProRule" id="PRU10141"/>
    </source>
</evidence>
<evidence type="ECO:0000256" key="7">
    <source>
        <dbReference type="SAM" id="MobiDB-lite"/>
    </source>
</evidence>
<dbReference type="Proteomes" id="UP001281761">
    <property type="component" value="Unassembled WGS sequence"/>
</dbReference>
<dbReference type="InterPro" id="IPR000719">
    <property type="entry name" value="Prot_kinase_dom"/>
</dbReference>
<evidence type="ECO:0000259" key="9">
    <source>
        <dbReference type="PROSITE" id="PS50108"/>
    </source>
</evidence>
<keyword evidence="3 6" id="KW-0067">ATP-binding</keyword>
<dbReference type="GO" id="GO:0004674">
    <property type="term" value="F:protein serine/threonine kinase activity"/>
    <property type="evidence" value="ECO:0007669"/>
    <property type="project" value="UniProtKB-KW"/>
</dbReference>
<keyword evidence="11" id="KW-1185">Reference proteome</keyword>
<feature type="region of interest" description="Disordered" evidence="7">
    <location>
        <begin position="1"/>
        <end position="37"/>
    </location>
</feature>
<accession>A0ABQ9XAX0</accession>
<keyword evidence="10" id="KW-0418">Kinase</keyword>
<evidence type="ECO:0000256" key="1">
    <source>
        <dbReference type="ARBA" id="ARBA00008874"/>
    </source>
</evidence>
<comment type="catalytic activity">
    <reaction evidence="4">
        <text>L-threonyl-[protein] + ATP = O-phospho-L-threonyl-[protein] + ADP + H(+)</text>
        <dbReference type="Rhea" id="RHEA:46608"/>
        <dbReference type="Rhea" id="RHEA-COMP:11060"/>
        <dbReference type="Rhea" id="RHEA-COMP:11605"/>
        <dbReference type="ChEBI" id="CHEBI:15378"/>
        <dbReference type="ChEBI" id="CHEBI:30013"/>
        <dbReference type="ChEBI" id="CHEBI:30616"/>
        <dbReference type="ChEBI" id="CHEBI:61977"/>
        <dbReference type="ChEBI" id="CHEBI:456216"/>
        <dbReference type="EC" id="2.7.11.1"/>
    </reaction>
</comment>